<dbReference type="RefSeq" id="WP_341876958.1">
    <property type="nucleotide sequence ID" value="NZ_CP121687.1"/>
</dbReference>
<organism evidence="1 2">
    <name type="scientific">Defluviitalea saccharophila</name>
    <dbReference type="NCBI Taxonomy" id="879970"/>
    <lineage>
        <taxon>Bacteria</taxon>
        <taxon>Bacillati</taxon>
        <taxon>Bacillota</taxon>
        <taxon>Clostridia</taxon>
        <taxon>Lachnospirales</taxon>
        <taxon>Defluviitaleaceae</taxon>
        <taxon>Defluviitalea</taxon>
    </lineage>
</organism>
<dbReference type="SUPFAM" id="SSF158430">
    <property type="entry name" value="Bacillus cereus metalloprotein-like"/>
    <property type="match status" value="2"/>
</dbReference>
<reference evidence="1 2" key="1">
    <citation type="submission" date="2023-03" db="EMBL/GenBank/DDBJ databases">
        <title>Novel Species.</title>
        <authorList>
            <person name="Ma S."/>
        </authorList>
    </citation>
    <scope>NUCLEOTIDE SEQUENCE [LARGE SCALE GENOMIC DNA]</scope>
    <source>
        <strain evidence="1 2">LIND6LT2</strain>
    </source>
</reference>
<proteinExistence type="predicted"/>
<dbReference type="Proteomes" id="UP001486565">
    <property type="component" value="Chromosome"/>
</dbReference>
<sequence>MLSRQDFIRVSIEINLFFQRIMKEHLFFIETNLQPVNPAFISKANMLKQKFEQLLLETVHYAKGIVSEEAIKSNEYVTPYTLKAEEVTSRLTGASINTNITRCEYALVDMPRHHRDEWLENVVYDLNRKSYYLLKEVIAFKKQLFALSTECKIFISLYPEMLEHLIHEADYYLDILKALHERKLPIKTLCDELNFWNHTMGEHAQFIDGMLDPTERTLKKIAEASAKEFEKLTEECAKTPENQMIHKSLQDTEAIRDFKRQATEGLLKCKIKSIIPPLLADHVLREANHYLRLLDMLKC</sequence>
<protein>
    <submittedName>
        <fullName evidence="1">DUF2935 domain-containing protein</fullName>
    </submittedName>
</protein>
<dbReference type="Gene3D" id="1.20.1260.120">
    <property type="entry name" value="Protein of unknown function DUF2935"/>
    <property type="match status" value="1"/>
</dbReference>
<keyword evidence="2" id="KW-1185">Reference proteome</keyword>
<dbReference type="Pfam" id="PF11155">
    <property type="entry name" value="DUF2935"/>
    <property type="match status" value="2"/>
</dbReference>
<gene>
    <name evidence="1" type="ORF">QBE51_00240</name>
</gene>
<name>A0ABZ2Y462_9FIRM</name>
<dbReference type="InterPro" id="IPR021328">
    <property type="entry name" value="CotB-like"/>
</dbReference>
<evidence type="ECO:0000313" key="1">
    <source>
        <dbReference type="EMBL" id="WZL69995.1"/>
    </source>
</evidence>
<evidence type="ECO:0000313" key="2">
    <source>
        <dbReference type="Proteomes" id="UP001486565"/>
    </source>
</evidence>
<dbReference type="EMBL" id="CP121687">
    <property type="protein sequence ID" value="WZL69995.1"/>
    <property type="molecule type" value="Genomic_DNA"/>
</dbReference>
<accession>A0ABZ2Y462</accession>